<accession>A0A182NHN7</accession>
<keyword evidence="2" id="KW-1133">Transmembrane helix</keyword>
<dbReference type="VEuPathDB" id="VectorBase:ADIR007160"/>
<evidence type="ECO:0000256" key="2">
    <source>
        <dbReference type="SAM" id="Phobius"/>
    </source>
</evidence>
<evidence type="ECO:0000313" key="4">
    <source>
        <dbReference type="Proteomes" id="UP000075884"/>
    </source>
</evidence>
<sequence>MDFIPFVITAVILFFILSWMIKCCCTRRTNQGMVIATPVVITSETHRIAAPGVAQAAPTGVIVQGHPTGSAAYPVMPTGYPQQHVPPQHFPAQPYVQAYPYQTSAAPLPPAASGPSVQFPALPAQMHHPMPPSSATAPPPMVNPPSYDQVVGEPYTVQAPYNPDFKG</sequence>
<organism evidence="3 4">
    <name type="scientific">Anopheles dirus</name>
    <dbReference type="NCBI Taxonomy" id="7168"/>
    <lineage>
        <taxon>Eukaryota</taxon>
        <taxon>Metazoa</taxon>
        <taxon>Ecdysozoa</taxon>
        <taxon>Arthropoda</taxon>
        <taxon>Hexapoda</taxon>
        <taxon>Insecta</taxon>
        <taxon>Pterygota</taxon>
        <taxon>Neoptera</taxon>
        <taxon>Endopterygota</taxon>
        <taxon>Diptera</taxon>
        <taxon>Nematocera</taxon>
        <taxon>Culicoidea</taxon>
        <taxon>Culicidae</taxon>
        <taxon>Anophelinae</taxon>
        <taxon>Anopheles</taxon>
    </lineage>
</organism>
<protein>
    <submittedName>
        <fullName evidence="3">Uncharacterized protein</fullName>
    </submittedName>
</protein>
<feature type="compositionally biased region" description="Pro residues" evidence="1">
    <location>
        <begin position="129"/>
        <end position="143"/>
    </location>
</feature>
<feature type="region of interest" description="Disordered" evidence="1">
    <location>
        <begin position="125"/>
        <end position="167"/>
    </location>
</feature>
<name>A0A182NHN7_9DIPT</name>
<dbReference type="STRING" id="7168.A0A182NHN7"/>
<dbReference type="Proteomes" id="UP000075884">
    <property type="component" value="Unassembled WGS sequence"/>
</dbReference>
<dbReference type="AlphaFoldDB" id="A0A182NHN7"/>
<feature type="transmembrane region" description="Helical" evidence="2">
    <location>
        <begin position="6"/>
        <end position="25"/>
    </location>
</feature>
<reference evidence="4" key="1">
    <citation type="submission" date="2013-03" db="EMBL/GenBank/DDBJ databases">
        <title>The Genome Sequence of Anopheles dirus WRAIR2.</title>
        <authorList>
            <consortium name="The Broad Institute Genomics Platform"/>
            <person name="Neafsey D.E."/>
            <person name="Walton C."/>
            <person name="Walker B."/>
            <person name="Young S.K."/>
            <person name="Zeng Q."/>
            <person name="Gargeya S."/>
            <person name="Fitzgerald M."/>
            <person name="Haas B."/>
            <person name="Abouelleil A."/>
            <person name="Allen A.W."/>
            <person name="Alvarado L."/>
            <person name="Arachchi H.M."/>
            <person name="Berlin A.M."/>
            <person name="Chapman S.B."/>
            <person name="Gainer-Dewar J."/>
            <person name="Goldberg J."/>
            <person name="Griggs A."/>
            <person name="Gujja S."/>
            <person name="Hansen M."/>
            <person name="Howarth C."/>
            <person name="Imamovic A."/>
            <person name="Ireland A."/>
            <person name="Larimer J."/>
            <person name="McCowan C."/>
            <person name="Murphy C."/>
            <person name="Pearson M."/>
            <person name="Poon T.W."/>
            <person name="Priest M."/>
            <person name="Roberts A."/>
            <person name="Saif S."/>
            <person name="Shea T."/>
            <person name="Sisk P."/>
            <person name="Sykes S."/>
            <person name="Wortman J."/>
            <person name="Nusbaum C."/>
            <person name="Birren B."/>
        </authorList>
    </citation>
    <scope>NUCLEOTIDE SEQUENCE [LARGE SCALE GENOMIC DNA]</scope>
    <source>
        <strain evidence="4">WRAIR2</strain>
    </source>
</reference>
<keyword evidence="2" id="KW-0472">Membrane</keyword>
<proteinExistence type="predicted"/>
<dbReference type="EnsemblMetazoa" id="ADIR007160-RA">
    <property type="protein sequence ID" value="ADIR007160-PA"/>
    <property type="gene ID" value="ADIR007160"/>
</dbReference>
<keyword evidence="4" id="KW-1185">Reference proteome</keyword>
<evidence type="ECO:0000313" key="3">
    <source>
        <dbReference type="EnsemblMetazoa" id="ADIR007160-PA"/>
    </source>
</evidence>
<evidence type="ECO:0000256" key="1">
    <source>
        <dbReference type="SAM" id="MobiDB-lite"/>
    </source>
</evidence>
<keyword evidence="2" id="KW-0812">Transmembrane</keyword>
<reference evidence="3" key="2">
    <citation type="submission" date="2020-05" db="UniProtKB">
        <authorList>
            <consortium name="EnsemblMetazoa"/>
        </authorList>
    </citation>
    <scope>IDENTIFICATION</scope>
    <source>
        <strain evidence="3">WRAIR2</strain>
    </source>
</reference>